<reference evidence="2" key="1">
    <citation type="submission" date="2018-05" db="EMBL/GenBank/DDBJ databases">
        <title>Genome Comparison of Lactic Acid Bacteria Isolated from non-Wheat Sourdough.</title>
        <authorList>
            <person name="Rice T."/>
            <person name="Axel C."/>
            <person name="Lynch K.M."/>
            <person name="Benz C."/>
            <person name="Arendt E.K."/>
            <person name="Coffey A."/>
        </authorList>
    </citation>
    <scope>NUCLEOTIDE SEQUENCE</scope>
    <source>
        <strain evidence="2">TR055</strain>
    </source>
</reference>
<dbReference type="Gene3D" id="2.30.130.30">
    <property type="entry name" value="Hypothetical protein"/>
    <property type="match status" value="1"/>
</dbReference>
<organism evidence="2 3">
    <name type="scientific">Levilactobacillus brevis</name>
    <name type="common">Lactobacillus brevis</name>
    <dbReference type="NCBI Taxonomy" id="1580"/>
    <lineage>
        <taxon>Bacteria</taxon>
        <taxon>Bacillati</taxon>
        <taxon>Bacillota</taxon>
        <taxon>Bacilli</taxon>
        <taxon>Lactobacillales</taxon>
        <taxon>Lactobacillaceae</taxon>
        <taxon>Levilactobacillus</taxon>
    </lineage>
</organism>
<dbReference type="SUPFAM" id="SSF88697">
    <property type="entry name" value="PUA domain-like"/>
    <property type="match status" value="1"/>
</dbReference>
<evidence type="ECO:0000313" key="3">
    <source>
        <dbReference type="Proteomes" id="UP000785759"/>
    </source>
</evidence>
<dbReference type="Proteomes" id="UP000785759">
    <property type="component" value="Unassembled WGS sequence"/>
</dbReference>
<dbReference type="EMBL" id="QFDK01000003">
    <property type="protein sequence ID" value="TOZ05118.1"/>
    <property type="molecule type" value="Genomic_DNA"/>
</dbReference>
<protein>
    <submittedName>
        <fullName evidence="2">RNA-binding protein</fullName>
    </submittedName>
</protein>
<evidence type="ECO:0000313" key="2">
    <source>
        <dbReference type="EMBL" id="TOZ05118.1"/>
    </source>
</evidence>
<dbReference type="InterPro" id="IPR039440">
    <property type="entry name" value="DUF3850"/>
</dbReference>
<dbReference type="InterPro" id="IPR015947">
    <property type="entry name" value="PUA-like_sf"/>
</dbReference>
<dbReference type="Pfam" id="PF12961">
    <property type="entry name" value="DUF3850"/>
    <property type="match status" value="1"/>
</dbReference>
<sequence length="76" mass="9003">MTHELKIQPKYFNDVLMGTKTFEIRKNDRNYKVGDMLILKEWVPGTRVYTGKELARKVTYITDYQQKPGYVVMAIE</sequence>
<evidence type="ECO:0000259" key="1">
    <source>
        <dbReference type="Pfam" id="PF12961"/>
    </source>
</evidence>
<comment type="caution">
    <text evidence="2">The sequence shown here is derived from an EMBL/GenBank/DDBJ whole genome shotgun (WGS) entry which is preliminary data.</text>
</comment>
<dbReference type="AlphaFoldDB" id="A0AAJ5FK37"/>
<name>A0AAJ5FK37_LEVBR</name>
<proteinExistence type="predicted"/>
<feature type="domain" description="DUF3850" evidence="1">
    <location>
        <begin position="2"/>
        <end position="75"/>
    </location>
</feature>
<dbReference type="RefSeq" id="WP_139988724.1">
    <property type="nucleotide sequence ID" value="NZ_QFDK01000003.1"/>
</dbReference>
<gene>
    <name evidence="2" type="ORF">DIS17_04020</name>
</gene>
<accession>A0AAJ5FK37</accession>